<dbReference type="AlphaFoldDB" id="A0AAV7MTN9"/>
<proteinExistence type="predicted"/>
<evidence type="ECO:0000313" key="2">
    <source>
        <dbReference type="Proteomes" id="UP001066276"/>
    </source>
</evidence>
<comment type="caution">
    <text evidence="1">The sequence shown here is derived from an EMBL/GenBank/DDBJ whole genome shotgun (WGS) entry which is preliminary data.</text>
</comment>
<accession>A0AAV7MTN9</accession>
<reference evidence="1" key="1">
    <citation type="journal article" date="2022" name="bioRxiv">
        <title>Sequencing and chromosome-scale assembly of the giantPleurodeles waltlgenome.</title>
        <authorList>
            <person name="Brown T."/>
            <person name="Elewa A."/>
            <person name="Iarovenko S."/>
            <person name="Subramanian E."/>
            <person name="Araus A.J."/>
            <person name="Petzold A."/>
            <person name="Susuki M."/>
            <person name="Suzuki K.-i.T."/>
            <person name="Hayashi T."/>
            <person name="Toyoda A."/>
            <person name="Oliveira C."/>
            <person name="Osipova E."/>
            <person name="Leigh N.D."/>
            <person name="Simon A."/>
            <person name="Yun M.H."/>
        </authorList>
    </citation>
    <scope>NUCLEOTIDE SEQUENCE</scope>
    <source>
        <strain evidence="1">20211129_DDA</strain>
        <tissue evidence="1">Liver</tissue>
    </source>
</reference>
<name>A0AAV7MTN9_PLEWA</name>
<dbReference type="Proteomes" id="UP001066276">
    <property type="component" value="Chromosome 9"/>
</dbReference>
<evidence type="ECO:0000313" key="1">
    <source>
        <dbReference type="EMBL" id="KAJ1105829.1"/>
    </source>
</evidence>
<dbReference type="EMBL" id="JANPWB010000013">
    <property type="protein sequence ID" value="KAJ1105829.1"/>
    <property type="molecule type" value="Genomic_DNA"/>
</dbReference>
<protein>
    <submittedName>
        <fullName evidence="1">Uncharacterized protein</fullName>
    </submittedName>
</protein>
<gene>
    <name evidence="1" type="ORF">NDU88_003233</name>
</gene>
<keyword evidence="2" id="KW-1185">Reference proteome</keyword>
<sequence length="86" mass="8785">MRSSIGPSLMVAASAGSLSTGSQLTSQSIYEMGASMEGVAIFAVNGLDDETVVTVVDDPAVNSDGAVDGTLIEDFCPVVNRSNKET</sequence>
<organism evidence="1 2">
    <name type="scientific">Pleurodeles waltl</name>
    <name type="common">Iberian ribbed newt</name>
    <dbReference type="NCBI Taxonomy" id="8319"/>
    <lineage>
        <taxon>Eukaryota</taxon>
        <taxon>Metazoa</taxon>
        <taxon>Chordata</taxon>
        <taxon>Craniata</taxon>
        <taxon>Vertebrata</taxon>
        <taxon>Euteleostomi</taxon>
        <taxon>Amphibia</taxon>
        <taxon>Batrachia</taxon>
        <taxon>Caudata</taxon>
        <taxon>Salamandroidea</taxon>
        <taxon>Salamandridae</taxon>
        <taxon>Pleurodelinae</taxon>
        <taxon>Pleurodeles</taxon>
    </lineage>
</organism>